<sequence length="182" mass="21140">MAVSRYRFYHCLLCFINYELSDSSSSKWYSWVSPETSGVFFFSNDKSRAPHYDTTFAFFSLPLQPRARKIVAFETILMQKSTSQRQTILGFQPSSRNHTRVHANFTLAPPQTQQKETSSWKRSGRCHDISGEGGEDEAELHMVKRSEDPFEDFKRLIMEKQMLEETNLEQFLQGFLSLNSKG</sequence>
<gene>
    <name evidence="1" type="ORF">L2E82_45335</name>
</gene>
<reference evidence="1 2" key="2">
    <citation type="journal article" date="2022" name="Mol. Ecol. Resour.">
        <title>The genomes of chicory, endive, great burdock and yacon provide insights into Asteraceae paleo-polyploidization history and plant inulin production.</title>
        <authorList>
            <person name="Fan W."/>
            <person name="Wang S."/>
            <person name="Wang H."/>
            <person name="Wang A."/>
            <person name="Jiang F."/>
            <person name="Liu H."/>
            <person name="Zhao H."/>
            <person name="Xu D."/>
            <person name="Zhang Y."/>
        </authorList>
    </citation>
    <scope>NUCLEOTIDE SEQUENCE [LARGE SCALE GENOMIC DNA]</scope>
    <source>
        <strain evidence="2">cv. Punajuju</strain>
        <tissue evidence="1">Leaves</tissue>
    </source>
</reference>
<evidence type="ECO:0000313" key="1">
    <source>
        <dbReference type="EMBL" id="KAI3700698.1"/>
    </source>
</evidence>
<proteinExistence type="predicted"/>
<name>A0ACB8ZU11_CICIN</name>
<dbReference type="Proteomes" id="UP001055811">
    <property type="component" value="Linkage Group LG08"/>
</dbReference>
<organism evidence="1 2">
    <name type="scientific">Cichorium intybus</name>
    <name type="common">Chicory</name>
    <dbReference type="NCBI Taxonomy" id="13427"/>
    <lineage>
        <taxon>Eukaryota</taxon>
        <taxon>Viridiplantae</taxon>
        <taxon>Streptophyta</taxon>
        <taxon>Embryophyta</taxon>
        <taxon>Tracheophyta</taxon>
        <taxon>Spermatophyta</taxon>
        <taxon>Magnoliopsida</taxon>
        <taxon>eudicotyledons</taxon>
        <taxon>Gunneridae</taxon>
        <taxon>Pentapetalae</taxon>
        <taxon>asterids</taxon>
        <taxon>campanulids</taxon>
        <taxon>Asterales</taxon>
        <taxon>Asteraceae</taxon>
        <taxon>Cichorioideae</taxon>
        <taxon>Cichorieae</taxon>
        <taxon>Cichoriinae</taxon>
        <taxon>Cichorium</taxon>
    </lineage>
</organism>
<comment type="caution">
    <text evidence="1">The sequence shown here is derived from an EMBL/GenBank/DDBJ whole genome shotgun (WGS) entry which is preliminary data.</text>
</comment>
<keyword evidence="2" id="KW-1185">Reference proteome</keyword>
<accession>A0ACB8ZU11</accession>
<evidence type="ECO:0000313" key="2">
    <source>
        <dbReference type="Proteomes" id="UP001055811"/>
    </source>
</evidence>
<reference evidence="2" key="1">
    <citation type="journal article" date="2022" name="Mol. Ecol. Resour.">
        <title>The genomes of chicory, endive, great burdock and yacon provide insights into Asteraceae palaeo-polyploidization history and plant inulin production.</title>
        <authorList>
            <person name="Fan W."/>
            <person name="Wang S."/>
            <person name="Wang H."/>
            <person name="Wang A."/>
            <person name="Jiang F."/>
            <person name="Liu H."/>
            <person name="Zhao H."/>
            <person name="Xu D."/>
            <person name="Zhang Y."/>
        </authorList>
    </citation>
    <scope>NUCLEOTIDE SEQUENCE [LARGE SCALE GENOMIC DNA]</scope>
    <source>
        <strain evidence="2">cv. Punajuju</strain>
    </source>
</reference>
<dbReference type="EMBL" id="CM042016">
    <property type="protein sequence ID" value="KAI3700698.1"/>
    <property type="molecule type" value="Genomic_DNA"/>
</dbReference>
<protein>
    <submittedName>
        <fullName evidence="1">Uncharacterized protein</fullName>
    </submittedName>
</protein>